<organism evidence="1 2">
    <name type="scientific">Triparma laevis f. longispina</name>
    <dbReference type="NCBI Taxonomy" id="1714387"/>
    <lineage>
        <taxon>Eukaryota</taxon>
        <taxon>Sar</taxon>
        <taxon>Stramenopiles</taxon>
        <taxon>Ochrophyta</taxon>
        <taxon>Bolidophyceae</taxon>
        <taxon>Parmales</taxon>
        <taxon>Triparmaceae</taxon>
        <taxon>Triparma</taxon>
    </lineage>
</organism>
<dbReference type="SUPFAM" id="SSF56112">
    <property type="entry name" value="Protein kinase-like (PK-like)"/>
    <property type="match status" value="1"/>
</dbReference>
<evidence type="ECO:0000313" key="2">
    <source>
        <dbReference type="Proteomes" id="UP001165122"/>
    </source>
</evidence>
<accession>A0A9W7F7C0</accession>
<keyword evidence="2" id="KW-1185">Reference proteome</keyword>
<dbReference type="OrthoDB" id="10254945at2759"/>
<comment type="caution">
    <text evidence="1">The sequence shown here is derived from an EMBL/GenBank/DDBJ whole genome shotgun (WGS) entry which is preliminary data.</text>
</comment>
<evidence type="ECO:0008006" key="3">
    <source>
        <dbReference type="Google" id="ProtNLM"/>
    </source>
</evidence>
<name>A0A9W7F7C0_9STRA</name>
<dbReference type="PANTHER" id="PTHR11012:SF30">
    <property type="entry name" value="PROTEIN KINASE-LIKE DOMAIN-CONTAINING"/>
    <property type="match status" value="1"/>
</dbReference>
<evidence type="ECO:0000313" key="1">
    <source>
        <dbReference type="EMBL" id="GMI03454.1"/>
    </source>
</evidence>
<proteinExistence type="predicted"/>
<reference evidence="2" key="1">
    <citation type="journal article" date="2023" name="Commun. Biol.">
        <title>Genome analysis of Parmales, the sister group of diatoms, reveals the evolutionary specialization of diatoms from phago-mixotrophs to photoautotrophs.</title>
        <authorList>
            <person name="Ban H."/>
            <person name="Sato S."/>
            <person name="Yoshikawa S."/>
            <person name="Yamada K."/>
            <person name="Nakamura Y."/>
            <person name="Ichinomiya M."/>
            <person name="Sato N."/>
            <person name="Blanc-Mathieu R."/>
            <person name="Endo H."/>
            <person name="Kuwata A."/>
            <person name="Ogata H."/>
        </authorList>
    </citation>
    <scope>NUCLEOTIDE SEQUENCE [LARGE SCALE GENOMIC DNA]</scope>
    <source>
        <strain evidence="2">NIES 3700</strain>
    </source>
</reference>
<gene>
    <name evidence="1" type="ORF">TrLO_g6336</name>
</gene>
<dbReference type="Gene3D" id="3.90.1200.10">
    <property type="match status" value="1"/>
</dbReference>
<dbReference type="EMBL" id="BRXW01000058">
    <property type="protein sequence ID" value="GMI03454.1"/>
    <property type="molecule type" value="Genomic_DNA"/>
</dbReference>
<sequence length="447" mass="49648">MEQVSLRELYATCEGIMIYDLQRFGKSDLSQARKVEKQLLPIALTPPEVNDIVSAAADLAINSTYEPPPSYAPTGSAADTAFSGSAILELRLTPPPAPPKSPLVVLKHSTVRANSVDPSDESKLKAAQKVDTSSINEYAYLTAYPASTLGPSVKIPETLFARNHPTEGVTLLLESMSTWSQVPVIPLGDKLTNSLKWLANFHASFLSPTLNPSALDPDKITQLGGWEIGTHLSLEKRPENEPQRLPNDISEFAERFEEIDDYFKTELARNQGNRLLAVAEDAANFLNPKDHPNRTMVHGDYKQGNFFFNDSEDICVFDWQWTGPGLGATDLIYLCAMAVSDDVVVDHETNIIKPYHNFLIEALGGDSTVYPYSTFLKEFKISTLDYQRWQGGSRLKSMTPETMKKAGENVDVNHGIFRRSLERVKWIFKVVDGVLDEVESGSLNFEC</sequence>
<dbReference type="PANTHER" id="PTHR11012">
    <property type="entry name" value="PROTEIN KINASE-LIKE DOMAIN-CONTAINING"/>
    <property type="match status" value="1"/>
</dbReference>
<protein>
    <recommendedName>
        <fullName evidence="3">Aminoglycoside phosphotransferase domain-containing protein</fullName>
    </recommendedName>
</protein>
<dbReference type="InterPro" id="IPR004119">
    <property type="entry name" value="EcKL"/>
</dbReference>
<dbReference type="Pfam" id="PF02958">
    <property type="entry name" value="EcKL"/>
    <property type="match status" value="1"/>
</dbReference>
<dbReference type="InterPro" id="IPR011009">
    <property type="entry name" value="Kinase-like_dom_sf"/>
</dbReference>
<dbReference type="AlphaFoldDB" id="A0A9W7F7C0"/>
<dbReference type="Proteomes" id="UP001165122">
    <property type="component" value="Unassembled WGS sequence"/>
</dbReference>